<keyword evidence="7 10" id="KW-1133">Transmembrane helix</keyword>
<keyword evidence="6" id="KW-0067">ATP-binding</keyword>
<dbReference type="GO" id="GO:0016020">
    <property type="term" value="C:membrane"/>
    <property type="evidence" value="ECO:0007669"/>
    <property type="project" value="UniProtKB-SubCell"/>
</dbReference>
<dbReference type="PROSITE" id="PS50893">
    <property type="entry name" value="ABC_TRANSPORTER_2"/>
    <property type="match status" value="2"/>
</dbReference>
<feature type="transmembrane region" description="Helical" evidence="10">
    <location>
        <begin position="642"/>
        <end position="663"/>
    </location>
</feature>
<keyword evidence="8 10" id="KW-0472">Membrane</keyword>
<gene>
    <name evidence="12" type="ORF">HYDPIDRAFT_132105</name>
</gene>
<evidence type="ECO:0000259" key="11">
    <source>
        <dbReference type="PROSITE" id="PS50893"/>
    </source>
</evidence>
<sequence length="1530" mass="169474">MSVPRSHFESALHRENEPALPAIVSATGLVAELGNTIIRNSRFTSPPPIPSPTGQRPHEHRVSSSTSRVDIGHFDPLGVEELRRTLSKSSGAPSEPGHSAESSRQTYTKQAGTSDTLEDSFNFEHVLREVLKKPDGTDTKSRELGVLFDQLRVVGKGAAASFQPTLGSIFNPLDILRAIQSFRHPHMRTIVNGFQGVVRPGEMLLVLGRPGSGCSTLLKVLANQRHEFELVEGDIHYNSLSPDDIRLLHRGDVQYCPEHDIHFPTLTVEQTVSFAAKSRAPRARADGLTRKGYWTDVTDILTTVFGLRNVRKSPVGDAALRGVSGGEKKRVSISESLATRSLVTCWDNSTRGLDASTAVEYVRALRIATDIARLATIVTFSQAGESLYATFDKICLIYEGRMVYFGPANQAKQYFIDMGYVPANRQTTADFLVAVTDPYGRVAREGMTIIPATAAEFEEYYKKSGAMKSNQADMDSFREHYVGKQHLISAFQESTRAERSRHTNLKSPYMTSIPMQIRAVMVRRIQILRGSLAAQVINVIAFVLQAIILGTTYLELSTNTSDFYSRGGVIFFAVFLPGLFAMSEIPSLFAQRPIIQRQKKLAMYHPFVEAIALTLVDIPVTFFIVTIFSIILYFLVGLQRSAGQFFVFLLFELVIALFSKSLFRMIASAFKAEAPAQCAAGIIVLAVALYTGYFIPQASMIGALRWISYINPGRYSFEALLVNEFHTINGLCGIFVPSGPGYDNFPQANKACITVGSQPGDLYVDGNRFVQLSFGYSYGHLWRDFGIVMAFGVFFAVLLLVFSEYNTSLTGQTSRTLFKRGSRTPAVLDSTSQTSSTDEEKTRISSTVGSESDSRREEVLDIKSTLIEPGRVTNVFTWRNISYEISGKLLLNDVSGFVAPGKLTALMGESGAGKTTLLNVLAERTDVGVVSGDRFVNGHPLSADFQAQTGYCQQTDTHMPTMTVREALLFSAKLRRPLSVSMEEKEAYVDNCLAVCGLDAYRDAVVGSLSAEYKKRTTIGVELAAKPKLLLFLDEPTSGLDSQSAWAIVSFLRSLANSGQAILCTIHQPSAELFQVFDRLLLLRKGGETVYFGDVGSNAATVIQYFERNGSRPCEAHENPAEFILDAIGAGTTAYCAIDWYHVWQRSAECNLLESDIDGIHAKGRSIAPVSASIGSAFATPWLYQTWTLLMRNFADHWRDPTYLMAKLVLNVAAGLFMGFTFFKRNETLEGAQDKLYSIYVATIISVPLANQLQVVFLRLRDIYEIRERPSKMYAWSALVTSQVLVELPWNTLGSTLFFFCWYWTVGFQSDRGAYTYLVLGVLFPVYYTTIGQAVAAMSPTAEIAGIVFSFLFSFVLTFNGVLQPYSKLGWWRWMYRMSPFTYLIEGLAAQVLGGHQIRCSATELAVVQPPSGYSCIAYLGSFVSAAGGYLVNPDATINCEYCSESTADDWLERVFNIKYTHRWRNVGILCAFIVFNIAMVYLCTYLFRVRTYGKTKSFLKSGGFRMGKDKKTGGKRNIDSSKTVDSDSQ</sequence>
<feature type="domain" description="ABC transporter" evidence="11">
    <location>
        <begin position="176"/>
        <end position="424"/>
    </location>
</feature>
<feature type="transmembrane region" description="Helical" evidence="10">
    <location>
        <begin position="675"/>
        <end position="695"/>
    </location>
</feature>
<feature type="transmembrane region" description="Helical" evidence="10">
    <location>
        <begin position="1315"/>
        <end position="1338"/>
    </location>
</feature>
<dbReference type="InterPro" id="IPR034003">
    <property type="entry name" value="ABCG_PDR_2"/>
</dbReference>
<organism evidence="12 13">
    <name type="scientific">Hydnomerulius pinastri MD-312</name>
    <dbReference type="NCBI Taxonomy" id="994086"/>
    <lineage>
        <taxon>Eukaryota</taxon>
        <taxon>Fungi</taxon>
        <taxon>Dikarya</taxon>
        <taxon>Basidiomycota</taxon>
        <taxon>Agaricomycotina</taxon>
        <taxon>Agaricomycetes</taxon>
        <taxon>Agaricomycetidae</taxon>
        <taxon>Boletales</taxon>
        <taxon>Boletales incertae sedis</taxon>
        <taxon>Leucogyrophana</taxon>
    </lineage>
</organism>
<dbReference type="InterPro" id="IPR017871">
    <property type="entry name" value="ABC_transporter-like_CS"/>
</dbReference>
<feature type="transmembrane region" description="Helical" evidence="10">
    <location>
        <begin position="1344"/>
        <end position="1363"/>
    </location>
</feature>
<dbReference type="InterPro" id="IPR010929">
    <property type="entry name" value="PDR_CDR_ABC"/>
</dbReference>
<dbReference type="InterPro" id="IPR043926">
    <property type="entry name" value="ABCG_dom"/>
</dbReference>
<dbReference type="Pfam" id="PF00005">
    <property type="entry name" value="ABC_tran"/>
    <property type="match status" value="2"/>
</dbReference>
<dbReference type="InterPro" id="IPR013525">
    <property type="entry name" value="ABC2_TM"/>
</dbReference>
<feature type="region of interest" description="Disordered" evidence="9">
    <location>
        <begin position="1508"/>
        <end position="1530"/>
    </location>
</feature>
<dbReference type="CDD" id="cd03233">
    <property type="entry name" value="ABCG_PDR_domain1"/>
    <property type="match status" value="1"/>
</dbReference>
<feature type="region of interest" description="Disordered" evidence="9">
    <location>
        <begin position="827"/>
        <end position="852"/>
    </location>
</feature>
<dbReference type="Pfam" id="PF19055">
    <property type="entry name" value="ABC2_membrane_7"/>
    <property type="match status" value="1"/>
</dbReference>
<reference evidence="12 13" key="1">
    <citation type="submission" date="2014-04" db="EMBL/GenBank/DDBJ databases">
        <title>Evolutionary Origins and Diversification of the Mycorrhizal Mutualists.</title>
        <authorList>
            <consortium name="DOE Joint Genome Institute"/>
            <consortium name="Mycorrhizal Genomics Consortium"/>
            <person name="Kohler A."/>
            <person name="Kuo A."/>
            <person name="Nagy L.G."/>
            <person name="Floudas D."/>
            <person name="Copeland A."/>
            <person name="Barry K.W."/>
            <person name="Cichocki N."/>
            <person name="Veneault-Fourrey C."/>
            <person name="LaButti K."/>
            <person name="Lindquist E.A."/>
            <person name="Lipzen A."/>
            <person name="Lundell T."/>
            <person name="Morin E."/>
            <person name="Murat C."/>
            <person name="Riley R."/>
            <person name="Ohm R."/>
            <person name="Sun H."/>
            <person name="Tunlid A."/>
            <person name="Henrissat B."/>
            <person name="Grigoriev I.V."/>
            <person name="Hibbett D.S."/>
            <person name="Martin F."/>
        </authorList>
    </citation>
    <scope>NUCLEOTIDE SEQUENCE [LARGE SCALE GENOMIC DNA]</scope>
    <source>
        <strain evidence="12 13">MD-312</strain>
    </source>
</reference>
<feature type="transmembrane region" description="Helical" evidence="10">
    <location>
        <begin position="569"/>
        <end position="589"/>
    </location>
</feature>
<dbReference type="GO" id="GO:0016887">
    <property type="term" value="F:ATP hydrolysis activity"/>
    <property type="evidence" value="ECO:0007669"/>
    <property type="project" value="InterPro"/>
</dbReference>
<evidence type="ECO:0000256" key="7">
    <source>
        <dbReference type="ARBA" id="ARBA00022989"/>
    </source>
</evidence>
<keyword evidence="5" id="KW-0547">Nucleotide-binding</keyword>
<feature type="compositionally biased region" description="Polar residues" evidence="9">
    <location>
        <begin position="100"/>
        <end position="115"/>
    </location>
</feature>
<evidence type="ECO:0000256" key="3">
    <source>
        <dbReference type="ARBA" id="ARBA00022448"/>
    </source>
</evidence>
<evidence type="ECO:0000256" key="5">
    <source>
        <dbReference type="ARBA" id="ARBA00022741"/>
    </source>
</evidence>
<comment type="subcellular location">
    <subcellularLocation>
        <location evidence="1">Membrane</location>
        <topology evidence="1">Multi-pass membrane protein</topology>
    </subcellularLocation>
</comment>
<feature type="domain" description="ABC transporter" evidence="11">
    <location>
        <begin position="870"/>
        <end position="1110"/>
    </location>
</feature>
<feature type="transmembrane region" description="Helical" evidence="10">
    <location>
        <begin position="1235"/>
        <end position="1253"/>
    </location>
</feature>
<dbReference type="InterPro" id="IPR034001">
    <property type="entry name" value="ABCG_PDR_1"/>
</dbReference>
<dbReference type="Gene3D" id="3.40.50.300">
    <property type="entry name" value="P-loop containing nucleotide triphosphate hydrolases"/>
    <property type="match status" value="2"/>
</dbReference>
<evidence type="ECO:0000313" key="13">
    <source>
        <dbReference type="Proteomes" id="UP000053820"/>
    </source>
</evidence>
<evidence type="ECO:0000256" key="8">
    <source>
        <dbReference type="ARBA" id="ARBA00023136"/>
    </source>
</evidence>
<feature type="transmembrane region" description="Helical" evidence="10">
    <location>
        <begin position="1273"/>
        <end position="1303"/>
    </location>
</feature>
<feature type="transmembrane region" description="Helical" evidence="10">
    <location>
        <begin position="527"/>
        <end position="549"/>
    </location>
</feature>
<proteinExistence type="inferred from homology"/>
<dbReference type="FunFam" id="3.40.50.300:FF:000054">
    <property type="entry name" value="ABC multidrug transporter atrF"/>
    <property type="match status" value="1"/>
</dbReference>
<dbReference type="InterPro" id="IPR003593">
    <property type="entry name" value="AAA+_ATPase"/>
</dbReference>
<evidence type="ECO:0000256" key="6">
    <source>
        <dbReference type="ARBA" id="ARBA00022840"/>
    </source>
</evidence>
<dbReference type="HOGENOM" id="CLU_000604_35_0_1"/>
<evidence type="ECO:0000256" key="4">
    <source>
        <dbReference type="ARBA" id="ARBA00022692"/>
    </source>
</evidence>
<name>A0A0C9W1U0_9AGAM</name>
<dbReference type="Pfam" id="PF01061">
    <property type="entry name" value="ABC2_membrane"/>
    <property type="match status" value="2"/>
</dbReference>
<evidence type="ECO:0000256" key="1">
    <source>
        <dbReference type="ARBA" id="ARBA00004141"/>
    </source>
</evidence>
<evidence type="ECO:0000256" key="10">
    <source>
        <dbReference type="SAM" id="Phobius"/>
    </source>
</evidence>
<feature type="transmembrane region" description="Helical" evidence="10">
    <location>
        <begin position="1467"/>
        <end position="1488"/>
    </location>
</feature>
<dbReference type="InterPro" id="IPR027417">
    <property type="entry name" value="P-loop_NTPase"/>
</dbReference>
<feature type="region of interest" description="Disordered" evidence="9">
    <location>
        <begin position="40"/>
        <end position="115"/>
    </location>
</feature>
<dbReference type="GO" id="GO:0140359">
    <property type="term" value="F:ABC-type transporter activity"/>
    <property type="evidence" value="ECO:0007669"/>
    <property type="project" value="InterPro"/>
</dbReference>
<dbReference type="SUPFAM" id="SSF52540">
    <property type="entry name" value="P-loop containing nucleoside triphosphate hydrolases"/>
    <property type="match status" value="2"/>
</dbReference>
<dbReference type="Proteomes" id="UP000053820">
    <property type="component" value="Unassembled WGS sequence"/>
</dbReference>
<dbReference type="PANTHER" id="PTHR19241">
    <property type="entry name" value="ATP-BINDING CASSETTE TRANSPORTER"/>
    <property type="match status" value="1"/>
</dbReference>
<keyword evidence="4 10" id="KW-0812">Transmembrane</keyword>
<evidence type="ECO:0000256" key="2">
    <source>
        <dbReference type="ARBA" id="ARBA00006012"/>
    </source>
</evidence>
<keyword evidence="13" id="KW-1185">Reference proteome</keyword>
<dbReference type="GO" id="GO:0005524">
    <property type="term" value="F:ATP binding"/>
    <property type="evidence" value="ECO:0007669"/>
    <property type="project" value="UniProtKB-KW"/>
</dbReference>
<feature type="transmembrane region" description="Helical" evidence="10">
    <location>
        <begin position="785"/>
        <end position="805"/>
    </location>
</feature>
<comment type="similarity">
    <text evidence="2">Belongs to the ABC transporter superfamily. ABCG family. PDR (TC 3.A.1.205) subfamily.</text>
</comment>
<dbReference type="EMBL" id="KN839845">
    <property type="protein sequence ID" value="KIJ64910.1"/>
    <property type="molecule type" value="Genomic_DNA"/>
</dbReference>
<feature type="transmembrane region" description="Helical" evidence="10">
    <location>
        <begin position="1204"/>
        <end position="1223"/>
    </location>
</feature>
<accession>A0A0C9W1U0</accession>
<dbReference type="CDD" id="cd03232">
    <property type="entry name" value="ABCG_PDR_domain2"/>
    <property type="match status" value="1"/>
</dbReference>
<dbReference type="InterPro" id="IPR029481">
    <property type="entry name" value="ABC_trans_N"/>
</dbReference>
<evidence type="ECO:0000256" key="9">
    <source>
        <dbReference type="SAM" id="MobiDB-lite"/>
    </source>
</evidence>
<dbReference type="Pfam" id="PF14510">
    <property type="entry name" value="ABC_trans_N"/>
    <property type="match status" value="1"/>
</dbReference>
<evidence type="ECO:0000313" key="12">
    <source>
        <dbReference type="EMBL" id="KIJ64910.1"/>
    </source>
</evidence>
<dbReference type="PROSITE" id="PS00211">
    <property type="entry name" value="ABC_TRANSPORTER_1"/>
    <property type="match status" value="1"/>
</dbReference>
<feature type="transmembrane region" description="Helical" evidence="10">
    <location>
        <begin position="610"/>
        <end position="636"/>
    </location>
</feature>
<dbReference type="SMART" id="SM00382">
    <property type="entry name" value="AAA"/>
    <property type="match status" value="2"/>
</dbReference>
<protein>
    <recommendedName>
        <fullName evidence="11">ABC transporter domain-containing protein</fullName>
    </recommendedName>
</protein>
<dbReference type="Pfam" id="PF06422">
    <property type="entry name" value="PDR_CDR"/>
    <property type="match status" value="2"/>
</dbReference>
<dbReference type="OrthoDB" id="245989at2759"/>
<dbReference type="InterPro" id="IPR003439">
    <property type="entry name" value="ABC_transporter-like_ATP-bd"/>
</dbReference>
<keyword evidence="3" id="KW-0813">Transport</keyword>